<evidence type="ECO:0000313" key="1">
    <source>
        <dbReference type="EMBL" id="OIQ63215.1"/>
    </source>
</evidence>
<accession>A0A1J5P5X1</accession>
<proteinExistence type="predicted"/>
<gene>
    <name evidence="1" type="ORF">GALL_552440</name>
</gene>
<comment type="caution">
    <text evidence="1">The sequence shown here is derived from an EMBL/GenBank/DDBJ whole genome shotgun (WGS) entry which is preliminary data.</text>
</comment>
<sequence>MQQGRDAQGGDVGITLQVPVVGEQRMRIQPLAPALAQIVAERVLAALGHRLGLADIVAQIEQWVRIIALPRADIDEVLQGRQAAGGQLHRMGGAIVGQIEQRMRITPLRVALGQIMGQRRPGRAGDVGIVLQIPGLVEQGPGIGRRVGAAPDVAHHAQRRSAQVTQAGLDPQVP</sequence>
<dbReference type="AlphaFoldDB" id="A0A1J5P5X1"/>
<name>A0A1J5P5X1_9ZZZZ</name>
<organism evidence="1">
    <name type="scientific">mine drainage metagenome</name>
    <dbReference type="NCBI Taxonomy" id="410659"/>
    <lineage>
        <taxon>unclassified sequences</taxon>
        <taxon>metagenomes</taxon>
        <taxon>ecological metagenomes</taxon>
    </lineage>
</organism>
<dbReference type="EMBL" id="MLJW01009201">
    <property type="protein sequence ID" value="OIQ63215.1"/>
    <property type="molecule type" value="Genomic_DNA"/>
</dbReference>
<protein>
    <submittedName>
        <fullName evidence="1">Uncharacterized protein</fullName>
    </submittedName>
</protein>
<reference evidence="1" key="1">
    <citation type="submission" date="2016-10" db="EMBL/GenBank/DDBJ databases">
        <title>Sequence of Gallionella enrichment culture.</title>
        <authorList>
            <person name="Poehlein A."/>
            <person name="Muehling M."/>
            <person name="Daniel R."/>
        </authorList>
    </citation>
    <scope>NUCLEOTIDE SEQUENCE</scope>
</reference>